<evidence type="ECO:0000313" key="1">
    <source>
        <dbReference type="EMBL" id="QFG74026.1"/>
    </source>
</evidence>
<evidence type="ECO:0008006" key="2">
    <source>
        <dbReference type="Google" id="ProtNLM"/>
    </source>
</evidence>
<dbReference type="GO" id="GO:0003676">
    <property type="term" value="F:nucleic acid binding"/>
    <property type="evidence" value="ECO:0007669"/>
    <property type="project" value="InterPro"/>
</dbReference>
<dbReference type="InterPro" id="IPR036397">
    <property type="entry name" value="RNaseH_sf"/>
</dbReference>
<name>A0A5J6VIM1_9VIRU</name>
<protein>
    <recommendedName>
        <fullName evidence="2">Mitochondrial resolvase Ydc2 catalytic domain-containing protein</fullName>
    </recommendedName>
</protein>
<reference evidence="1" key="1">
    <citation type="journal article" date="2019" name="Philos. Trans. R. Soc. Lond., B, Biol. Sci.">
        <title>Targeted metagenomic recovery of four divergent viruses reveals shared and distinctive characteristics of giant viruses of marine eukaryotes.</title>
        <authorList>
            <person name="Needham D.M."/>
            <person name="Poirier C."/>
            <person name="Hehenberger E."/>
            <person name="Jimenez V."/>
            <person name="Swalwell J.E."/>
            <person name="Santoro A.E."/>
            <person name="Worden A.Z."/>
        </authorList>
    </citation>
    <scope>NUCLEOTIDE SEQUENCE</scope>
    <source>
        <strain evidence="1">OPacV-662</strain>
    </source>
</reference>
<dbReference type="InterPro" id="IPR012337">
    <property type="entry name" value="RNaseH-like_sf"/>
</dbReference>
<accession>A0A5J6VIM1</accession>
<dbReference type="EMBL" id="MN448276">
    <property type="protein sequence ID" value="QFG74026.1"/>
    <property type="molecule type" value="Genomic_DNA"/>
</dbReference>
<proteinExistence type="predicted"/>
<sequence>MKVLSFDVGIINLAYCLLEVKDNKVSILEWDIIDILQKVNNPMCHLCDGDAIKSSKINYVKYCERCICNVDVKTCKKPKLYTGKNIDVDILKYHLIQILDSKKHLLQVDSVVIENQPSLKNPKMKAVSNCIYDFYLIRGKFDASITTIKFMSPLNKSKIMKDVPEELHPTVKTKYTFTKKLAIICAKRLLEGSQQKITLEKHKKKDDLCDAFLQGWYYLKILNNEIEINI</sequence>
<organism evidence="1">
    <name type="scientific">Megaviridae environmental sample</name>
    <dbReference type="NCBI Taxonomy" id="1737588"/>
    <lineage>
        <taxon>Viruses</taxon>
        <taxon>Varidnaviria</taxon>
        <taxon>Bamfordvirae</taxon>
        <taxon>Nucleocytoviricota</taxon>
        <taxon>Megaviricetes</taxon>
        <taxon>Imitervirales</taxon>
        <taxon>Mimiviridae</taxon>
        <taxon>environmental samples</taxon>
    </lineage>
</organism>
<dbReference type="SUPFAM" id="SSF53098">
    <property type="entry name" value="Ribonuclease H-like"/>
    <property type="match status" value="1"/>
</dbReference>
<dbReference type="Gene3D" id="3.30.420.10">
    <property type="entry name" value="Ribonuclease H-like superfamily/Ribonuclease H"/>
    <property type="match status" value="1"/>
</dbReference>